<keyword evidence="3" id="KW-0378">Hydrolase</keyword>
<dbReference type="Gene3D" id="3.40.390.10">
    <property type="entry name" value="Collagenase (Catalytic Domain)"/>
    <property type="match status" value="1"/>
</dbReference>
<keyword evidence="2" id="KW-0479">Metal-binding</keyword>
<organism evidence="7">
    <name type="scientific">marine sediment metagenome</name>
    <dbReference type="NCBI Taxonomy" id="412755"/>
    <lineage>
        <taxon>unclassified sequences</taxon>
        <taxon>metagenomes</taxon>
        <taxon>ecological metagenomes</taxon>
    </lineage>
</organism>
<feature type="domain" description="Peptidase M10 metallopeptidase" evidence="6">
    <location>
        <begin position="76"/>
        <end position="248"/>
    </location>
</feature>
<keyword evidence="4" id="KW-0862">Zinc</keyword>
<comment type="caution">
    <text evidence="7">The sequence shown here is derived from an EMBL/GenBank/DDBJ whole genome shotgun (WGS) entry which is preliminary data.</text>
</comment>
<accession>A0A0F9SI66</accession>
<dbReference type="EMBL" id="LAZR01002516">
    <property type="protein sequence ID" value="KKN29028.1"/>
    <property type="molecule type" value="Genomic_DNA"/>
</dbReference>
<sequence length="251" mass="26773">MKTKLFTILALSLIVTLVLSVPVQAKKAKGPVDKGVFIDYAKAKGGKGGGGGRGGGGGKGGPPTDQSTTYKYSGVHWENPNVTYRVDQASSGLDPSAALSAVQAGFDTWENELNPFGLPDMSIINYTYDPTAVTHSGGPNLDGENSVSWGPTPSGAIAVTYYWYYRQGKRLVETDMVLSNALPWSTTGASTAYDVHNITAHEAGHTLVLLDLYREKDKELTMYGYGSLGETKKQDLGIGDMLGVEKIYPTP</sequence>
<evidence type="ECO:0000256" key="5">
    <source>
        <dbReference type="SAM" id="MobiDB-lite"/>
    </source>
</evidence>
<dbReference type="GO" id="GO:0031012">
    <property type="term" value="C:extracellular matrix"/>
    <property type="evidence" value="ECO:0007669"/>
    <property type="project" value="InterPro"/>
</dbReference>
<reference evidence="7" key="1">
    <citation type="journal article" date="2015" name="Nature">
        <title>Complex archaea that bridge the gap between prokaryotes and eukaryotes.</title>
        <authorList>
            <person name="Spang A."/>
            <person name="Saw J.H."/>
            <person name="Jorgensen S.L."/>
            <person name="Zaremba-Niedzwiedzka K."/>
            <person name="Martijn J."/>
            <person name="Lind A.E."/>
            <person name="van Eijk R."/>
            <person name="Schleper C."/>
            <person name="Guy L."/>
            <person name="Ettema T.J."/>
        </authorList>
    </citation>
    <scope>NUCLEOTIDE SEQUENCE</scope>
</reference>
<proteinExistence type="predicted"/>
<evidence type="ECO:0000313" key="7">
    <source>
        <dbReference type="EMBL" id="KKN29028.1"/>
    </source>
</evidence>
<gene>
    <name evidence="7" type="ORF">LCGC14_0848290</name>
</gene>
<dbReference type="SUPFAM" id="SSF55486">
    <property type="entry name" value="Metalloproteases ('zincins'), catalytic domain"/>
    <property type="match status" value="1"/>
</dbReference>
<dbReference type="GO" id="GO:0008270">
    <property type="term" value="F:zinc ion binding"/>
    <property type="evidence" value="ECO:0007669"/>
    <property type="project" value="InterPro"/>
</dbReference>
<feature type="compositionally biased region" description="Gly residues" evidence="5">
    <location>
        <begin position="46"/>
        <end position="61"/>
    </location>
</feature>
<dbReference type="InterPro" id="IPR024079">
    <property type="entry name" value="MetalloPept_cat_dom_sf"/>
</dbReference>
<evidence type="ECO:0000256" key="2">
    <source>
        <dbReference type="ARBA" id="ARBA00022723"/>
    </source>
</evidence>
<evidence type="ECO:0000256" key="1">
    <source>
        <dbReference type="ARBA" id="ARBA00022670"/>
    </source>
</evidence>
<dbReference type="Pfam" id="PF00413">
    <property type="entry name" value="Peptidase_M10"/>
    <property type="match status" value="1"/>
</dbReference>
<protein>
    <recommendedName>
        <fullName evidence="6">Peptidase M10 metallopeptidase domain-containing protein</fullName>
    </recommendedName>
</protein>
<dbReference type="InterPro" id="IPR001818">
    <property type="entry name" value="Pept_M10_metallopeptidase"/>
</dbReference>
<name>A0A0F9SI66_9ZZZZ</name>
<dbReference type="GO" id="GO:0006508">
    <property type="term" value="P:proteolysis"/>
    <property type="evidence" value="ECO:0007669"/>
    <property type="project" value="UniProtKB-KW"/>
</dbReference>
<keyword evidence="1" id="KW-0645">Protease</keyword>
<dbReference type="AlphaFoldDB" id="A0A0F9SI66"/>
<feature type="region of interest" description="Disordered" evidence="5">
    <location>
        <begin position="46"/>
        <end position="65"/>
    </location>
</feature>
<dbReference type="GO" id="GO:0004222">
    <property type="term" value="F:metalloendopeptidase activity"/>
    <property type="evidence" value="ECO:0007669"/>
    <property type="project" value="InterPro"/>
</dbReference>
<evidence type="ECO:0000259" key="6">
    <source>
        <dbReference type="Pfam" id="PF00413"/>
    </source>
</evidence>
<evidence type="ECO:0000256" key="4">
    <source>
        <dbReference type="ARBA" id="ARBA00022833"/>
    </source>
</evidence>
<evidence type="ECO:0000256" key="3">
    <source>
        <dbReference type="ARBA" id="ARBA00022801"/>
    </source>
</evidence>